<keyword evidence="8" id="KW-0625">Polysaccharide transport</keyword>
<evidence type="ECO:0000256" key="3">
    <source>
        <dbReference type="ARBA" id="ARBA00022448"/>
    </source>
</evidence>
<feature type="domain" description="Polysaccharide export protein N-terminal" evidence="16">
    <location>
        <begin position="88"/>
        <end position="159"/>
    </location>
</feature>
<dbReference type="GO" id="GO:0006811">
    <property type="term" value="P:monoatomic ion transport"/>
    <property type="evidence" value="ECO:0007669"/>
    <property type="project" value="UniProtKB-KW"/>
</dbReference>
<name>A0A7L9WS13_9RHOB</name>
<dbReference type="KEGG" id="pshq:F3W81_10985"/>
<dbReference type="GO" id="GO:0046930">
    <property type="term" value="C:pore complex"/>
    <property type="evidence" value="ECO:0007669"/>
    <property type="project" value="UniProtKB-KW"/>
</dbReference>
<dbReference type="AlphaFoldDB" id="A0A7L9WS13"/>
<dbReference type="GO" id="GO:0015288">
    <property type="term" value="F:porin activity"/>
    <property type="evidence" value="ECO:0007669"/>
    <property type="project" value="UniProtKB-KW"/>
</dbReference>
<evidence type="ECO:0000256" key="7">
    <source>
        <dbReference type="ARBA" id="ARBA00022729"/>
    </source>
</evidence>
<evidence type="ECO:0000259" key="17">
    <source>
        <dbReference type="Pfam" id="PF22461"/>
    </source>
</evidence>
<organism evidence="18 19">
    <name type="scientific">Pseudooceanicola spongiae</name>
    <dbReference type="NCBI Taxonomy" id="2613965"/>
    <lineage>
        <taxon>Bacteria</taxon>
        <taxon>Pseudomonadati</taxon>
        <taxon>Pseudomonadota</taxon>
        <taxon>Alphaproteobacteria</taxon>
        <taxon>Rhodobacterales</taxon>
        <taxon>Paracoccaceae</taxon>
        <taxon>Pseudooceanicola</taxon>
    </lineage>
</organism>
<dbReference type="PROSITE" id="PS51257">
    <property type="entry name" value="PROKAR_LIPOPROTEIN"/>
    <property type="match status" value="1"/>
</dbReference>
<evidence type="ECO:0000256" key="9">
    <source>
        <dbReference type="ARBA" id="ARBA00023065"/>
    </source>
</evidence>
<dbReference type="Pfam" id="PF22461">
    <property type="entry name" value="SLBB_2"/>
    <property type="match status" value="1"/>
</dbReference>
<dbReference type="PANTHER" id="PTHR33619:SF3">
    <property type="entry name" value="POLYSACCHARIDE EXPORT PROTEIN GFCE-RELATED"/>
    <property type="match status" value="1"/>
</dbReference>
<dbReference type="InterPro" id="IPR054765">
    <property type="entry name" value="SLBB_dom"/>
</dbReference>
<evidence type="ECO:0000256" key="13">
    <source>
        <dbReference type="ARBA" id="ARBA00023237"/>
    </source>
</evidence>
<proteinExistence type="inferred from homology"/>
<evidence type="ECO:0000256" key="2">
    <source>
        <dbReference type="ARBA" id="ARBA00009450"/>
    </source>
</evidence>
<keyword evidence="9" id="KW-0406">Ion transport</keyword>
<keyword evidence="19" id="KW-1185">Reference proteome</keyword>
<feature type="compositionally biased region" description="Low complexity" evidence="15">
    <location>
        <begin position="28"/>
        <end position="38"/>
    </location>
</feature>
<evidence type="ECO:0000256" key="1">
    <source>
        <dbReference type="ARBA" id="ARBA00004571"/>
    </source>
</evidence>
<dbReference type="Gene3D" id="3.30.1950.10">
    <property type="entry name" value="wza like domain"/>
    <property type="match status" value="1"/>
</dbReference>
<dbReference type="InterPro" id="IPR003715">
    <property type="entry name" value="Poly_export_N"/>
</dbReference>
<evidence type="ECO:0000256" key="12">
    <source>
        <dbReference type="ARBA" id="ARBA00023139"/>
    </source>
</evidence>
<gene>
    <name evidence="18" type="ORF">F3W81_10985</name>
</gene>
<accession>A0A7L9WS13</accession>
<evidence type="ECO:0000259" key="16">
    <source>
        <dbReference type="Pfam" id="PF02563"/>
    </source>
</evidence>
<comment type="similarity">
    <text evidence="2">Belongs to the BexD/CtrA/VexA family.</text>
</comment>
<dbReference type="PANTHER" id="PTHR33619">
    <property type="entry name" value="POLYSACCHARIDE EXPORT PROTEIN GFCE-RELATED"/>
    <property type="match status" value="1"/>
</dbReference>
<dbReference type="GO" id="GO:0015159">
    <property type="term" value="F:polysaccharide transmembrane transporter activity"/>
    <property type="evidence" value="ECO:0007669"/>
    <property type="project" value="InterPro"/>
</dbReference>
<dbReference type="Pfam" id="PF02563">
    <property type="entry name" value="Poly_export"/>
    <property type="match status" value="1"/>
</dbReference>
<dbReference type="InterPro" id="IPR049712">
    <property type="entry name" value="Poly_export"/>
</dbReference>
<protein>
    <submittedName>
        <fullName evidence="18">Polysaccharide biosynthesis protein</fullName>
    </submittedName>
</protein>
<evidence type="ECO:0000256" key="8">
    <source>
        <dbReference type="ARBA" id="ARBA00023047"/>
    </source>
</evidence>
<feature type="domain" description="SLBB" evidence="17">
    <location>
        <begin position="191"/>
        <end position="260"/>
    </location>
</feature>
<evidence type="ECO:0000256" key="4">
    <source>
        <dbReference type="ARBA" id="ARBA00022452"/>
    </source>
</evidence>
<dbReference type="GO" id="GO:0009279">
    <property type="term" value="C:cell outer membrane"/>
    <property type="evidence" value="ECO:0007669"/>
    <property type="project" value="UniProtKB-SubCell"/>
</dbReference>
<keyword evidence="4" id="KW-1134">Transmembrane beta strand</keyword>
<reference evidence="18 19" key="1">
    <citation type="submission" date="2019-10" db="EMBL/GenBank/DDBJ databases">
        <title>Pseudopuniceibacterium sp. HQ09 islated from Antarctica.</title>
        <authorList>
            <person name="Liao L."/>
            <person name="Su S."/>
            <person name="Chen B."/>
            <person name="Yu Y."/>
        </authorList>
    </citation>
    <scope>NUCLEOTIDE SEQUENCE [LARGE SCALE GENOMIC DNA]</scope>
    <source>
        <strain evidence="18 19">HQ09</strain>
    </source>
</reference>
<evidence type="ECO:0000256" key="11">
    <source>
        <dbReference type="ARBA" id="ARBA00023136"/>
    </source>
</evidence>
<evidence type="ECO:0000313" key="18">
    <source>
        <dbReference type="EMBL" id="QOL83185.1"/>
    </source>
</evidence>
<keyword evidence="6" id="KW-0812">Transmembrane</keyword>
<evidence type="ECO:0000256" key="14">
    <source>
        <dbReference type="ARBA" id="ARBA00023288"/>
    </source>
</evidence>
<evidence type="ECO:0000256" key="5">
    <source>
        <dbReference type="ARBA" id="ARBA00022597"/>
    </source>
</evidence>
<keyword evidence="13" id="KW-0998">Cell outer membrane</keyword>
<keyword evidence="14" id="KW-0449">Lipoprotein</keyword>
<sequence>MRRRAGLALLVGLTACAPPRSPANLEPAAAGGAYQAQYRDPERPREAQPLLRSAQMNAARCLPFAGGAGDGSGGKLGGRAPASLRGELLSRGDLLDLRLPEDETFTDEYVVSRDGTLKLPYLTPIPAQGRSTRDVMGAIRSGLVDGGFYTEDPTVSLLVEDFAAARVAISGAVFEPKTADIGGVPGDQVDVRRQGALGDSTEGRNISVALRAAGGVRPDADLSAVRLTRGGTNYRLDLRGALEGRSFDDVMLISGDEVHVPTRDCFQDWMLAPGPISPPGVSLYLSNLTQPATGNAPSAIGQTVRQVPYGTRFMQAVVDSNCVGGARATSAHRSAALFSRNPVTKVSVVIERGIEDMRARAERDDYDPYLLPGDAIACYDSTITNITEVGRVLGIVGAVTLLK</sequence>
<keyword evidence="12" id="KW-0564">Palmitate</keyword>
<keyword evidence="3" id="KW-0813">Transport</keyword>
<keyword evidence="7" id="KW-0732">Signal</keyword>
<keyword evidence="5" id="KW-0762">Sugar transport</keyword>
<keyword evidence="10" id="KW-0626">Porin</keyword>
<dbReference type="EMBL" id="CP045201">
    <property type="protein sequence ID" value="QOL83185.1"/>
    <property type="molecule type" value="Genomic_DNA"/>
</dbReference>
<comment type="subcellular location">
    <subcellularLocation>
        <location evidence="1">Cell outer membrane</location>
        <topology evidence="1">Multi-pass membrane protein</topology>
    </subcellularLocation>
</comment>
<keyword evidence="11" id="KW-0472">Membrane</keyword>
<evidence type="ECO:0000256" key="6">
    <source>
        <dbReference type="ARBA" id="ARBA00022692"/>
    </source>
</evidence>
<evidence type="ECO:0000256" key="10">
    <source>
        <dbReference type="ARBA" id="ARBA00023114"/>
    </source>
</evidence>
<dbReference type="Gene3D" id="3.10.560.10">
    <property type="entry name" value="Outer membrane lipoprotein wza domain like"/>
    <property type="match status" value="1"/>
</dbReference>
<feature type="region of interest" description="Disordered" evidence="15">
    <location>
        <begin position="20"/>
        <end position="47"/>
    </location>
</feature>
<evidence type="ECO:0000313" key="19">
    <source>
        <dbReference type="Proteomes" id="UP000594118"/>
    </source>
</evidence>
<evidence type="ECO:0000256" key="15">
    <source>
        <dbReference type="SAM" id="MobiDB-lite"/>
    </source>
</evidence>
<dbReference type="Proteomes" id="UP000594118">
    <property type="component" value="Chromosome"/>
</dbReference>